<dbReference type="Pfam" id="PF01535">
    <property type="entry name" value="PPR"/>
    <property type="match status" value="3"/>
</dbReference>
<dbReference type="InterPro" id="IPR011990">
    <property type="entry name" value="TPR-like_helical_dom_sf"/>
</dbReference>
<feature type="repeat" description="PPR" evidence="2">
    <location>
        <begin position="331"/>
        <end position="365"/>
    </location>
</feature>
<dbReference type="InterPro" id="IPR002885">
    <property type="entry name" value="PPR_rpt"/>
</dbReference>
<dbReference type="Gene3D" id="1.25.40.10">
    <property type="entry name" value="Tetratricopeptide repeat domain"/>
    <property type="match status" value="4"/>
</dbReference>
<dbReference type="PANTHER" id="PTHR47942">
    <property type="entry name" value="TETRATRICOPEPTIDE REPEAT (TPR)-LIKE SUPERFAMILY PROTEIN-RELATED"/>
    <property type="match status" value="1"/>
</dbReference>
<dbReference type="Proteomes" id="UP001154282">
    <property type="component" value="Unassembled WGS sequence"/>
</dbReference>
<feature type="repeat" description="PPR" evidence="2">
    <location>
        <begin position="437"/>
        <end position="471"/>
    </location>
</feature>
<evidence type="ECO:0000256" key="2">
    <source>
        <dbReference type="PROSITE-ProRule" id="PRU00708"/>
    </source>
</evidence>
<organism evidence="3 4">
    <name type="scientific">Linum tenue</name>
    <dbReference type="NCBI Taxonomy" id="586396"/>
    <lineage>
        <taxon>Eukaryota</taxon>
        <taxon>Viridiplantae</taxon>
        <taxon>Streptophyta</taxon>
        <taxon>Embryophyta</taxon>
        <taxon>Tracheophyta</taxon>
        <taxon>Spermatophyta</taxon>
        <taxon>Magnoliopsida</taxon>
        <taxon>eudicotyledons</taxon>
        <taxon>Gunneridae</taxon>
        <taxon>Pentapetalae</taxon>
        <taxon>rosids</taxon>
        <taxon>fabids</taxon>
        <taxon>Malpighiales</taxon>
        <taxon>Linaceae</taxon>
        <taxon>Linum</taxon>
    </lineage>
</organism>
<feature type="repeat" description="PPR" evidence="2">
    <location>
        <begin position="261"/>
        <end position="295"/>
    </location>
</feature>
<feature type="repeat" description="PPR" evidence="2">
    <location>
        <begin position="366"/>
        <end position="400"/>
    </location>
</feature>
<reference evidence="3" key="1">
    <citation type="submission" date="2022-08" db="EMBL/GenBank/DDBJ databases">
        <authorList>
            <person name="Gutierrez-Valencia J."/>
        </authorList>
    </citation>
    <scope>NUCLEOTIDE SEQUENCE</scope>
</reference>
<dbReference type="NCBIfam" id="TIGR00756">
    <property type="entry name" value="PPR"/>
    <property type="match status" value="7"/>
</dbReference>
<evidence type="ECO:0000256" key="1">
    <source>
        <dbReference type="ARBA" id="ARBA00022737"/>
    </source>
</evidence>
<gene>
    <name evidence="3" type="ORF">LITE_LOCUS19736</name>
</gene>
<protein>
    <recommendedName>
        <fullName evidence="5">Pentatricopeptide repeat-containing protein</fullName>
    </recommendedName>
</protein>
<comment type="caution">
    <text evidence="3">The sequence shown here is derived from an EMBL/GenBank/DDBJ whole genome shotgun (WGS) entry which is preliminary data.</text>
</comment>
<dbReference type="Pfam" id="PF13812">
    <property type="entry name" value="PPR_3"/>
    <property type="match status" value="1"/>
</dbReference>
<evidence type="ECO:0000313" key="4">
    <source>
        <dbReference type="Proteomes" id="UP001154282"/>
    </source>
</evidence>
<keyword evidence="4" id="KW-1185">Reference proteome</keyword>
<dbReference type="InterPro" id="IPR051222">
    <property type="entry name" value="PPR/CCM1_RNA-binding"/>
</dbReference>
<feature type="repeat" description="PPR" evidence="2">
    <location>
        <begin position="189"/>
        <end position="223"/>
    </location>
</feature>
<dbReference type="PROSITE" id="PS51375">
    <property type="entry name" value="PPR"/>
    <property type="match status" value="6"/>
</dbReference>
<dbReference type="PANTHER" id="PTHR47942:SF45">
    <property type="entry name" value="OS07G0599201 PROTEIN"/>
    <property type="match status" value="1"/>
</dbReference>
<dbReference type="AlphaFoldDB" id="A0AAV0KPH7"/>
<dbReference type="Pfam" id="PF13041">
    <property type="entry name" value="PPR_2"/>
    <property type="match status" value="1"/>
</dbReference>
<name>A0AAV0KPH7_9ROSI</name>
<accession>A0AAV0KPH7</accession>
<evidence type="ECO:0000313" key="3">
    <source>
        <dbReference type="EMBL" id="CAI0423981.1"/>
    </source>
</evidence>
<feature type="repeat" description="PPR" evidence="2">
    <location>
        <begin position="296"/>
        <end position="330"/>
    </location>
</feature>
<keyword evidence="1" id="KW-0677">Repeat</keyword>
<proteinExistence type="predicted"/>
<sequence>MARIRSSSAKAPCVYLRKHRKWPHSPYKTQWHQTFNQVLAMKSLKEAAAGATSQRRREEDPSKTGLLSPLVNSFSIYNCHPTPQAYHFVFKTLSKTSQLHDIPPVLDHLETVEQFETPEFILADLIKIYCNAREIEKAVDLFSRIPKFRCAPTAISLNTLLSFVCRSNTRMKMVPEILLKSQAMNIRMEESSFRILISALCRIKRVAHAIEVFHRMIADGFIVEAEICSFLLSSLCEQTDVSSADVIGFFGELRKLGFVPGLIDYANLMRFLVKGGYSNDAVDVLDQMKSDGIKPDIVCYNLVLKGAVDSRDFALADKVFDELLLYGLVPDIRTYNVYIDGLCKQGKMEAGSKMVASMQELGCKPDVATFNTLLAALSKTGNMEGARELTREMGRNGIGKDMQTYEMLIKLFTSRGEVLEACGLVEELLHKRLDGFDVGVAGNLICRLCRSGLTDKAVELIVHMAERNVCPGFGAWEAVLFSWGSRLEFPETAFMGLVDSVQIE</sequence>
<evidence type="ECO:0008006" key="5">
    <source>
        <dbReference type="Google" id="ProtNLM"/>
    </source>
</evidence>
<dbReference type="EMBL" id="CAMGYJ010000005">
    <property type="protein sequence ID" value="CAI0423981.1"/>
    <property type="molecule type" value="Genomic_DNA"/>
</dbReference>